<gene>
    <name evidence="1" type="ORF">E2C01_011880</name>
</gene>
<evidence type="ECO:0000313" key="2">
    <source>
        <dbReference type="Proteomes" id="UP000324222"/>
    </source>
</evidence>
<sequence length="109" mass="11957">MDALHCNVHSLMLFCICKIRCISQTGYTIYNVASCGLFTKQNFCTAVRKSDAGLENLAEHTADHVNSTPVPPRASLLCPNSFLPSQVVVMVVGVAASMVLSHREEEWCK</sequence>
<dbReference type="EMBL" id="VSRR010000727">
    <property type="protein sequence ID" value="MPC18979.1"/>
    <property type="molecule type" value="Genomic_DNA"/>
</dbReference>
<evidence type="ECO:0000313" key="1">
    <source>
        <dbReference type="EMBL" id="MPC18979.1"/>
    </source>
</evidence>
<dbReference type="AlphaFoldDB" id="A0A5B7DCM8"/>
<name>A0A5B7DCM8_PORTR</name>
<protein>
    <submittedName>
        <fullName evidence="1">Uncharacterized protein</fullName>
    </submittedName>
</protein>
<organism evidence="1 2">
    <name type="scientific">Portunus trituberculatus</name>
    <name type="common">Swimming crab</name>
    <name type="synonym">Neptunus trituberculatus</name>
    <dbReference type="NCBI Taxonomy" id="210409"/>
    <lineage>
        <taxon>Eukaryota</taxon>
        <taxon>Metazoa</taxon>
        <taxon>Ecdysozoa</taxon>
        <taxon>Arthropoda</taxon>
        <taxon>Crustacea</taxon>
        <taxon>Multicrustacea</taxon>
        <taxon>Malacostraca</taxon>
        <taxon>Eumalacostraca</taxon>
        <taxon>Eucarida</taxon>
        <taxon>Decapoda</taxon>
        <taxon>Pleocyemata</taxon>
        <taxon>Brachyura</taxon>
        <taxon>Eubrachyura</taxon>
        <taxon>Portunoidea</taxon>
        <taxon>Portunidae</taxon>
        <taxon>Portuninae</taxon>
        <taxon>Portunus</taxon>
    </lineage>
</organism>
<dbReference type="Proteomes" id="UP000324222">
    <property type="component" value="Unassembled WGS sequence"/>
</dbReference>
<keyword evidence="2" id="KW-1185">Reference proteome</keyword>
<comment type="caution">
    <text evidence="1">The sequence shown here is derived from an EMBL/GenBank/DDBJ whole genome shotgun (WGS) entry which is preliminary data.</text>
</comment>
<proteinExistence type="predicted"/>
<reference evidence="1 2" key="1">
    <citation type="submission" date="2019-05" db="EMBL/GenBank/DDBJ databases">
        <title>Another draft genome of Portunus trituberculatus and its Hox gene families provides insights of decapod evolution.</title>
        <authorList>
            <person name="Jeong J.-H."/>
            <person name="Song I."/>
            <person name="Kim S."/>
            <person name="Choi T."/>
            <person name="Kim D."/>
            <person name="Ryu S."/>
            <person name="Kim W."/>
        </authorList>
    </citation>
    <scope>NUCLEOTIDE SEQUENCE [LARGE SCALE GENOMIC DNA]</scope>
    <source>
        <tissue evidence="1">Muscle</tissue>
    </source>
</reference>
<accession>A0A5B7DCM8</accession>